<sequence>MQVLRNAKWHTILSKWDKRAFRSTKSEEFYDKEIGG</sequence>
<accession>A0A0B8SZM5</accession>
<proteinExistence type="predicted"/>
<reference evidence="1 2" key="2">
    <citation type="journal article" date="2015" name="PLoS ONE">
        <title>Whole-Genome Optical Mapping and Finished Genome Sequence of Sphingobacterium deserti sp. nov., a New Species Isolated from the Western Desert of China.</title>
        <authorList>
            <person name="Teng C."/>
            <person name="Zhou Z."/>
            <person name="Molnar I."/>
            <person name="Li X."/>
            <person name="Tang R."/>
            <person name="Chen M."/>
            <person name="Wang L."/>
            <person name="Su S."/>
            <person name="Zhang W."/>
            <person name="Lin M."/>
        </authorList>
    </citation>
    <scope>NUCLEOTIDE SEQUENCE [LARGE SCALE GENOMIC DNA]</scope>
    <source>
        <strain evidence="2">ACCC05744</strain>
    </source>
</reference>
<dbReference type="STRING" id="1229276.DI53_2873"/>
<dbReference type="AlphaFoldDB" id="A0A0B8SZM5"/>
<keyword evidence="2" id="KW-1185">Reference proteome</keyword>
<reference evidence="2" key="1">
    <citation type="submission" date="2014-04" db="EMBL/GenBank/DDBJ databases">
        <title>Whole-Genome optical mapping and complete genome sequence of Sphingobacterium deserti sp. nov., a new spaces isolated from desert in the west of China.</title>
        <authorList>
            <person name="Teng C."/>
            <person name="Zhou Z."/>
            <person name="Li X."/>
            <person name="Chen M."/>
            <person name="Lin M."/>
            <person name="Wang L."/>
            <person name="Su S."/>
            <person name="Zhang C."/>
            <person name="Zhang W."/>
        </authorList>
    </citation>
    <scope>NUCLEOTIDE SEQUENCE [LARGE SCALE GENOMIC DNA]</scope>
    <source>
        <strain evidence="2">ACCC05744</strain>
    </source>
</reference>
<dbReference type="Proteomes" id="UP000031802">
    <property type="component" value="Unassembled WGS sequence"/>
</dbReference>
<gene>
    <name evidence="1" type="ORF">DI53_2873</name>
</gene>
<dbReference type="EMBL" id="JJMU01000053">
    <property type="protein sequence ID" value="KGE13342.1"/>
    <property type="molecule type" value="Genomic_DNA"/>
</dbReference>
<comment type="caution">
    <text evidence="1">The sequence shown here is derived from an EMBL/GenBank/DDBJ whole genome shotgun (WGS) entry which is preliminary data.</text>
</comment>
<name>A0A0B8SZM5_9SPHI</name>
<protein>
    <submittedName>
        <fullName evidence="1">Uncharacterized protein</fullName>
    </submittedName>
</protein>
<evidence type="ECO:0000313" key="1">
    <source>
        <dbReference type="EMBL" id="KGE13342.1"/>
    </source>
</evidence>
<evidence type="ECO:0000313" key="2">
    <source>
        <dbReference type="Proteomes" id="UP000031802"/>
    </source>
</evidence>
<organism evidence="1 2">
    <name type="scientific">Sphingobacterium deserti</name>
    <dbReference type="NCBI Taxonomy" id="1229276"/>
    <lineage>
        <taxon>Bacteria</taxon>
        <taxon>Pseudomonadati</taxon>
        <taxon>Bacteroidota</taxon>
        <taxon>Sphingobacteriia</taxon>
        <taxon>Sphingobacteriales</taxon>
        <taxon>Sphingobacteriaceae</taxon>
        <taxon>Sphingobacterium</taxon>
    </lineage>
</organism>